<dbReference type="EMBL" id="VLNR01000002">
    <property type="protein sequence ID" value="TSE11328.1"/>
    <property type="molecule type" value="Genomic_DNA"/>
</dbReference>
<dbReference type="RefSeq" id="WP_143915252.1">
    <property type="nucleotide sequence ID" value="NZ_CANMXV010000003.1"/>
</dbReference>
<sequence length="65" mass="7707">MKTLLKYLTELTELQFRNITGETDPKLYDNFTREINKYGLLPFDGLSYTTQQLLIAHYYITNKNV</sequence>
<protein>
    <submittedName>
        <fullName evidence="1">Uncharacterized protein</fullName>
    </submittedName>
</protein>
<dbReference type="Proteomes" id="UP000318833">
    <property type="component" value="Unassembled WGS sequence"/>
</dbReference>
<gene>
    <name evidence="1" type="ORF">FOF46_01480</name>
</gene>
<evidence type="ECO:0000313" key="1">
    <source>
        <dbReference type="EMBL" id="TSE11328.1"/>
    </source>
</evidence>
<organism evidence="1 2">
    <name type="scientific">Aquimarina algiphila</name>
    <dbReference type="NCBI Taxonomy" id="2047982"/>
    <lineage>
        <taxon>Bacteria</taxon>
        <taxon>Pseudomonadati</taxon>
        <taxon>Bacteroidota</taxon>
        <taxon>Flavobacteriia</taxon>
        <taxon>Flavobacteriales</taxon>
        <taxon>Flavobacteriaceae</taxon>
        <taxon>Aquimarina</taxon>
    </lineage>
</organism>
<name>A0A554VRS8_9FLAO</name>
<keyword evidence="2" id="KW-1185">Reference proteome</keyword>
<accession>A0A554VRS8</accession>
<reference evidence="1 2" key="1">
    <citation type="submission" date="2019-07" db="EMBL/GenBank/DDBJ databases">
        <title>The draft genome sequence of Aquimarina algiphila M91.</title>
        <authorList>
            <person name="Meng X."/>
        </authorList>
    </citation>
    <scope>NUCLEOTIDE SEQUENCE [LARGE SCALE GENOMIC DNA]</scope>
    <source>
        <strain evidence="1 2">M91</strain>
    </source>
</reference>
<dbReference type="AlphaFoldDB" id="A0A554VRS8"/>
<proteinExistence type="predicted"/>
<evidence type="ECO:0000313" key="2">
    <source>
        <dbReference type="Proteomes" id="UP000318833"/>
    </source>
</evidence>
<comment type="caution">
    <text evidence="1">The sequence shown here is derived from an EMBL/GenBank/DDBJ whole genome shotgun (WGS) entry which is preliminary data.</text>
</comment>